<sequence>MRLDAKGESESTPLELNRAEQRRPSGIRLAGSPLYRSWKRRAVLVTGGLVTLALVLLWCSTIGAVSVPLGDALSIIWNHTLGKIFPPFSETYSQGHDSIIWDVRVPRVLLAGVVGASLASAGATYQGLFRNPLAEPYLVGVAQGAAVGAVVALVLPLPLFLYSAGAVQWMAFAAAAVTVTAVYGLARVGGRVPTTTLLLAGIAIGSLATAFTSLLTYLNADKLVTVYSWLLGGFNLSSWDKLLQTLPYIIVGLTLVNLYGRRLNVLQLGEEQASNLGLNVEALKLVLVLAATLMTAAAVSVSGIIGFVGLVAPHTVRLLTGNDHRLLLPLSAIFGATFMVLADMLARTLTQSEVPVGIITAFAGAPFFIYLLRRKKRMVF</sequence>
<dbReference type="InterPro" id="IPR037294">
    <property type="entry name" value="ABC_BtuC-like"/>
</dbReference>
<evidence type="ECO:0000313" key="9">
    <source>
        <dbReference type="EMBL" id="NWJ47912.1"/>
    </source>
</evidence>
<keyword evidence="7 8" id="KW-0472">Membrane</keyword>
<dbReference type="Gene3D" id="1.10.3470.10">
    <property type="entry name" value="ABC transporter involved in vitamin B12 uptake, BtuC"/>
    <property type="match status" value="1"/>
</dbReference>
<dbReference type="Pfam" id="PF01032">
    <property type="entry name" value="FecCD"/>
    <property type="match status" value="1"/>
</dbReference>
<dbReference type="InterPro" id="IPR000522">
    <property type="entry name" value="ABC_transptr_permease_BtuC"/>
</dbReference>
<feature type="transmembrane region" description="Helical" evidence="8">
    <location>
        <begin position="197"/>
        <end position="218"/>
    </location>
</feature>
<keyword evidence="4" id="KW-1003">Cell membrane</keyword>
<dbReference type="EMBL" id="JACATZ010000003">
    <property type="protein sequence ID" value="NWJ47912.1"/>
    <property type="molecule type" value="Genomic_DNA"/>
</dbReference>
<keyword evidence="5 8" id="KW-0812">Transmembrane</keyword>
<dbReference type="SUPFAM" id="SSF81345">
    <property type="entry name" value="ABC transporter involved in vitamin B12 uptake, BtuC"/>
    <property type="match status" value="1"/>
</dbReference>
<keyword evidence="3" id="KW-0813">Transport</keyword>
<dbReference type="EMBL" id="CP128400">
    <property type="protein sequence ID" value="WJW69816.1"/>
    <property type="molecule type" value="Genomic_DNA"/>
</dbReference>
<name>A0A8T7M7J1_9CHLR</name>
<evidence type="ECO:0000256" key="7">
    <source>
        <dbReference type="ARBA" id="ARBA00023136"/>
    </source>
</evidence>
<organism evidence="9 11">
    <name type="scientific">Candidatus Chlorohelix allophototropha</name>
    <dbReference type="NCBI Taxonomy" id="3003348"/>
    <lineage>
        <taxon>Bacteria</taxon>
        <taxon>Bacillati</taxon>
        <taxon>Chloroflexota</taxon>
        <taxon>Chloroflexia</taxon>
        <taxon>Candidatus Chloroheliales</taxon>
        <taxon>Candidatus Chloroheliaceae</taxon>
        <taxon>Candidatus Chlorohelix</taxon>
    </lineage>
</organism>
<dbReference type="CDD" id="cd06550">
    <property type="entry name" value="TM_ABC_iron-siderophores_like"/>
    <property type="match status" value="1"/>
</dbReference>
<dbReference type="Proteomes" id="UP001431572">
    <property type="component" value="Chromosome 2"/>
</dbReference>
<evidence type="ECO:0000256" key="1">
    <source>
        <dbReference type="ARBA" id="ARBA00004651"/>
    </source>
</evidence>
<reference evidence="9 11" key="1">
    <citation type="submission" date="2020-06" db="EMBL/GenBank/DDBJ databases">
        <title>Anoxygenic phototrophic Chloroflexota member uses a Type I reaction center.</title>
        <authorList>
            <person name="Tsuji J.M."/>
            <person name="Shaw N.A."/>
            <person name="Nagashima S."/>
            <person name="Venkiteswaran J."/>
            <person name="Schiff S.L."/>
            <person name="Hanada S."/>
            <person name="Tank M."/>
            <person name="Neufeld J.D."/>
        </authorList>
    </citation>
    <scope>NUCLEOTIDE SEQUENCE [LARGE SCALE GENOMIC DNA]</scope>
    <source>
        <strain evidence="9">L227-S17</strain>
    </source>
</reference>
<comment type="similarity">
    <text evidence="2">Belongs to the binding-protein-dependent transport system permease family. FecCD subfamily.</text>
</comment>
<feature type="transmembrane region" description="Helical" evidence="8">
    <location>
        <begin position="324"/>
        <end position="342"/>
    </location>
</feature>
<feature type="transmembrane region" description="Helical" evidence="8">
    <location>
        <begin position="42"/>
        <end position="65"/>
    </location>
</feature>
<evidence type="ECO:0000256" key="5">
    <source>
        <dbReference type="ARBA" id="ARBA00022692"/>
    </source>
</evidence>
<feature type="transmembrane region" description="Helical" evidence="8">
    <location>
        <begin position="137"/>
        <end position="160"/>
    </location>
</feature>
<accession>A0A8T7M7J1</accession>
<keyword evidence="12" id="KW-1185">Reference proteome</keyword>
<dbReference type="PANTHER" id="PTHR30472">
    <property type="entry name" value="FERRIC ENTEROBACTIN TRANSPORT SYSTEM PERMEASE PROTEIN"/>
    <property type="match status" value="1"/>
</dbReference>
<reference evidence="10" key="2">
    <citation type="journal article" date="2024" name="Nature">
        <title>Anoxygenic phototroph of the Chloroflexota uses a type I reaction centre.</title>
        <authorList>
            <person name="Tsuji J.M."/>
            <person name="Shaw N.A."/>
            <person name="Nagashima S."/>
            <person name="Venkiteswaran J.J."/>
            <person name="Schiff S.L."/>
            <person name="Watanabe T."/>
            <person name="Fukui M."/>
            <person name="Hanada S."/>
            <person name="Tank M."/>
            <person name="Neufeld J.D."/>
        </authorList>
    </citation>
    <scope>NUCLEOTIDE SEQUENCE</scope>
    <source>
        <strain evidence="10">L227-S17</strain>
    </source>
</reference>
<evidence type="ECO:0000256" key="3">
    <source>
        <dbReference type="ARBA" id="ARBA00022448"/>
    </source>
</evidence>
<evidence type="ECO:0000256" key="8">
    <source>
        <dbReference type="SAM" id="Phobius"/>
    </source>
</evidence>
<comment type="subcellular location">
    <subcellularLocation>
        <location evidence="1">Cell membrane</location>
        <topology evidence="1">Multi-pass membrane protein</topology>
    </subcellularLocation>
</comment>
<evidence type="ECO:0000313" key="11">
    <source>
        <dbReference type="Proteomes" id="UP000521676"/>
    </source>
</evidence>
<protein>
    <submittedName>
        <fullName evidence="10">Iron ABC transporter permease</fullName>
    </submittedName>
    <submittedName>
        <fullName evidence="9">Iron chelate uptake ABC transporter family permease subunit</fullName>
    </submittedName>
</protein>
<evidence type="ECO:0000256" key="6">
    <source>
        <dbReference type="ARBA" id="ARBA00022989"/>
    </source>
</evidence>
<dbReference type="PANTHER" id="PTHR30472:SF25">
    <property type="entry name" value="ABC TRANSPORTER PERMEASE PROTEIN MJ0876-RELATED"/>
    <property type="match status" value="1"/>
</dbReference>
<feature type="transmembrane region" description="Helical" evidence="8">
    <location>
        <begin position="108"/>
        <end position="125"/>
    </location>
</feature>
<dbReference type="GO" id="GO:0022857">
    <property type="term" value="F:transmembrane transporter activity"/>
    <property type="evidence" value="ECO:0007669"/>
    <property type="project" value="InterPro"/>
</dbReference>
<dbReference type="RefSeq" id="WP_341471688.1">
    <property type="nucleotide sequence ID" value="NZ_CP128400.1"/>
</dbReference>
<evidence type="ECO:0000313" key="10">
    <source>
        <dbReference type="EMBL" id="WJW69816.1"/>
    </source>
</evidence>
<feature type="transmembrane region" description="Helical" evidence="8">
    <location>
        <begin position="166"/>
        <end position="185"/>
    </location>
</feature>
<dbReference type="FunFam" id="1.10.3470.10:FF:000001">
    <property type="entry name" value="Vitamin B12 ABC transporter permease BtuC"/>
    <property type="match status" value="1"/>
</dbReference>
<evidence type="ECO:0000313" key="12">
    <source>
        <dbReference type="Proteomes" id="UP001431572"/>
    </source>
</evidence>
<feature type="transmembrane region" description="Helical" evidence="8">
    <location>
        <begin position="285"/>
        <end position="312"/>
    </location>
</feature>
<proteinExistence type="inferred from homology"/>
<feature type="transmembrane region" description="Helical" evidence="8">
    <location>
        <begin position="354"/>
        <end position="372"/>
    </location>
</feature>
<keyword evidence="6 8" id="KW-1133">Transmembrane helix</keyword>
<evidence type="ECO:0000256" key="2">
    <source>
        <dbReference type="ARBA" id="ARBA00007935"/>
    </source>
</evidence>
<gene>
    <name evidence="9" type="ORF">HXX08_18825</name>
    <name evidence="10" type="ORF">OZ401_003446</name>
</gene>
<dbReference type="Proteomes" id="UP000521676">
    <property type="component" value="Unassembled WGS sequence"/>
</dbReference>
<dbReference type="AlphaFoldDB" id="A0A8T7M7J1"/>
<evidence type="ECO:0000256" key="4">
    <source>
        <dbReference type="ARBA" id="ARBA00022475"/>
    </source>
</evidence>
<dbReference type="GO" id="GO:0033214">
    <property type="term" value="P:siderophore-iron import into cell"/>
    <property type="evidence" value="ECO:0007669"/>
    <property type="project" value="TreeGrafter"/>
</dbReference>
<dbReference type="GO" id="GO:0005886">
    <property type="term" value="C:plasma membrane"/>
    <property type="evidence" value="ECO:0007669"/>
    <property type="project" value="UniProtKB-SubCell"/>
</dbReference>